<dbReference type="SUPFAM" id="SSF103473">
    <property type="entry name" value="MFS general substrate transporter"/>
    <property type="match status" value="1"/>
</dbReference>
<dbReference type="PANTHER" id="PTHR23542">
    <property type="match status" value="1"/>
</dbReference>
<evidence type="ECO:0000313" key="4">
    <source>
        <dbReference type="Proteomes" id="UP000095210"/>
    </source>
</evidence>
<feature type="transmembrane region" description="Helical" evidence="2">
    <location>
        <begin position="174"/>
        <end position="192"/>
    </location>
</feature>
<feature type="region of interest" description="Disordered" evidence="1">
    <location>
        <begin position="396"/>
        <end position="434"/>
    </location>
</feature>
<sequence>MANSYVRLFSAPGAVGFSIAGFLARIPLSMTGIGIITMLSRVHGDFALAGAVSATFTLAVALISPQVSRLVDRHGQARVAMPAAATSVISIGALLLCVRADAPVWTNFVFAVLAGCMPNMGALVRARWQALYPTSSRLHTAFSFESVVDELSFVIGPALSVALSTMLFPEAGPLTAAVLLAAGTVCFLAQRATEPPLTSSTGGTGRSVIGSPAVLILVGTLVAGGVIVGTVDVVSVAFAEAQGDASSAGLVLSVYAVGSALAGLWFGARTLPIPAPRLLITGTVGTALTTLPLLLWVDGIPSLAAAVFFAGVFFAPTMIVVMGLVERIVPASRLTEAMTWAITGLNIGVALGAASAGRVVDAHGPSGGFAVAVVAGTTAAATALVGYRLLTSATRASEDEDPATLSAEETSPEFSSRETPDGHEVSPASQDRVR</sequence>
<dbReference type="KEGG" id="ahm:TL08_10620"/>
<feature type="transmembrane region" description="Helical" evidence="2">
    <location>
        <begin position="369"/>
        <end position="390"/>
    </location>
</feature>
<dbReference type="GO" id="GO:0022857">
    <property type="term" value="F:transmembrane transporter activity"/>
    <property type="evidence" value="ECO:0007669"/>
    <property type="project" value="InterPro"/>
</dbReference>
<feature type="compositionally biased region" description="Basic and acidic residues" evidence="1">
    <location>
        <begin position="415"/>
        <end position="424"/>
    </location>
</feature>
<proteinExistence type="predicted"/>
<feature type="transmembrane region" description="Helical" evidence="2">
    <location>
        <begin position="213"/>
        <end position="239"/>
    </location>
</feature>
<dbReference type="Proteomes" id="UP000095210">
    <property type="component" value="Chromosome"/>
</dbReference>
<feature type="transmembrane region" description="Helical" evidence="2">
    <location>
        <begin position="46"/>
        <end position="67"/>
    </location>
</feature>
<evidence type="ECO:0000256" key="1">
    <source>
        <dbReference type="SAM" id="MobiDB-lite"/>
    </source>
</evidence>
<dbReference type="EMBL" id="CP014859">
    <property type="protein sequence ID" value="AOS62938.1"/>
    <property type="molecule type" value="Genomic_DNA"/>
</dbReference>
<feature type="transmembrane region" description="Helical" evidence="2">
    <location>
        <begin position="337"/>
        <end position="357"/>
    </location>
</feature>
<organism evidence="3 4">
    <name type="scientific">Actinoalloteichus hymeniacidonis</name>
    <dbReference type="NCBI Taxonomy" id="340345"/>
    <lineage>
        <taxon>Bacteria</taxon>
        <taxon>Bacillati</taxon>
        <taxon>Actinomycetota</taxon>
        <taxon>Actinomycetes</taxon>
        <taxon>Pseudonocardiales</taxon>
        <taxon>Pseudonocardiaceae</taxon>
        <taxon>Actinoalloteichus</taxon>
    </lineage>
</organism>
<evidence type="ECO:0000313" key="3">
    <source>
        <dbReference type="EMBL" id="AOS62938.1"/>
    </source>
</evidence>
<accession>A0AAC9MX75</accession>
<feature type="transmembrane region" description="Helical" evidence="2">
    <location>
        <begin position="12"/>
        <end position="40"/>
    </location>
</feature>
<evidence type="ECO:0000256" key="2">
    <source>
        <dbReference type="SAM" id="Phobius"/>
    </source>
</evidence>
<dbReference type="RefSeq" id="WP_069848503.1">
    <property type="nucleotide sequence ID" value="NZ_CP014859.1"/>
</dbReference>
<keyword evidence="2" id="KW-0472">Membrane</keyword>
<keyword evidence="2" id="KW-0812">Transmembrane</keyword>
<feature type="transmembrane region" description="Helical" evidence="2">
    <location>
        <begin position="303"/>
        <end position="325"/>
    </location>
</feature>
<dbReference type="InterPro" id="IPR011701">
    <property type="entry name" value="MFS"/>
</dbReference>
<dbReference type="PANTHER" id="PTHR23542:SF1">
    <property type="entry name" value="MAJOR FACILITATOR SUPERFAMILY (MFS) PROFILE DOMAIN-CONTAINING PROTEIN"/>
    <property type="match status" value="1"/>
</dbReference>
<protein>
    <submittedName>
        <fullName evidence="3">Major Facilitator Superfamily transporter</fullName>
    </submittedName>
</protein>
<feature type="transmembrane region" description="Helical" evidence="2">
    <location>
        <begin position="104"/>
        <end position="126"/>
    </location>
</feature>
<dbReference type="Gene3D" id="1.20.1250.20">
    <property type="entry name" value="MFS general substrate transporter like domains"/>
    <property type="match status" value="2"/>
</dbReference>
<dbReference type="AlphaFoldDB" id="A0AAC9MX75"/>
<name>A0AAC9MX75_9PSEU</name>
<reference evidence="4" key="1">
    <citation type="submission" date="2016-03" db="EMBL/GenBank/DDBJ databases">
        <title>Complete genome sequence of the type strain Actinoalloteichus hymeniacidonis DSM 45092.</title>
        <authorList>
            <person name="Schaffert L."/>
            <person name="Albersmeier A."/>
            <person name="Winkler A."/>
            <person name="Kalinowski J."/>
            <person name="Zotchev S."/>
            <person name="Ruckert C."/>
        </authorList>
    </citation>
    <scope>NUCLEOTIDE SEQUENCE [LARGE SCALE GENOMIC DNA]</scope>
    <source>
        <strain evidence="4">HPA177(T) (DSM 45092(T))</strain>
    </source>
</reference>
<dbReference type="InterPro" id="IPR036259">
    <property type="entry name" value="MFS_trans_sf"/>
</dbReference>
<feature type="transmembrane region" description="Helical" evidence="2">
    <location>
        <begin position="245"/>
        <end position="266"/>
    </location>
</feature>
<keyword evidence="4" id="KW-1185">Reference proteome</keyword>
<keyword evidence="2" id="KW-1133">Transmembrane helix</keyword>
<dbReference type="Pfam" id="PF07690">
    <property type="entry name" value="MFS_1"/>
    <property type="match status" value="2"/>
</dbReference>
<feature type="transmembrane region" description="Helical" evidence="2">
    <location>
        <begin position="278"/>
        <end position="297"/>
    </location>
</feature>
<gene>
    <name evidence="3" type="ORF">TL08_10620</name>
</gene>
<feature type="transmembrane region" description="Helical" evidence="2">
    <location>
        <begin position="79"/>
        <end position="98"/>
    </location>
</feature>